<gene>
    <name evidence="1" type="ORF">MED297_00510</name>
</gene>
<reference evidence="1 2" key="1">
    <citation type="submission" date="2006-02" db="EMBL/GenBank/DDBJ databases">
        <authorList>
            <person name="Pinhassi J."/>
            <person name="Pedros-Alio C."/>
            <person name="Ferriera S."/>
            <person name="Johnson J."/>
            <person name="Kravitz S."/>
            <person name="Halpern A."/>
            <person name="Remington K."/>
            <person name="Beeson K."/>
            <person name="Tran B."/>
            <person name="Rogers Y.-H."/>
            <person name="Friedman R."/>
            <person name="Venter J.C."/>
        </authorList>
    </citation>
    <scope>NUCLEOTIDE SEQUENCE [LARGE SCALE GENOMIC DNA]</scope>
    <source>
        <strain evidence="1 2">MED297</strain>
    </source>
</reference>
<dbReference type="AlphaFoldDB" id="A4BIB7"/>
<comment type="caution">
    <text evidence="1">The sequence shown here is derived from an EMBL/GenBank/DDBJ whole genome shotgun (WGS) entry which is preliminary data.</text>
</comment>
<dbReference type="STRING" id="314283.MED297_00510"/>
<accession>A4BIB7</accession>
<dbReference type="OrthoDB" id="9896129at2"/>
<sequence length="67" mass="7527">MKKASYQSVNDVRLIDAGLRAKRLRAQLAVTYAASTQIIEAMRKLREGIPLPDRHSTAQITCRDVDD</sequence>
<organism evidence="1 2">
    <name type="scientific">Reinekea blandensis MED297</name>
    <dbReference type="NCBI Taxonomy" id="314283"/>
    <lineage>
        <taxon>Bacteria</taxon>
        <taxon>Pseudomonadati</taxon>
        <taxon>Pseudomonadota</taxon>
        <taxon>Gammaproteobacteria</taxon>
        <taxon>Oceanospirillales</taxon>
        <taxon>Saccharospirillaceae</taxon>
        <taxon>Reinekea</taxon>
    </lineage>
</organism>
<protein>
    <submittedName>
        <fullName evidence="1">Uncharacterized protein</fullName>
    </submittedName>
</protein>
<dbReference type="EMBL" id="AAOE01000025">
    <property type="protein sequence ID" value="EAR08124.1"/>
    <property type="molecule type" value="Genomic_DNA"/>
</dbReference>
<keyword evidence="2" id="KW-1185">Reference proteome</keyword>
<dbReference type="HOGENOM" id="CLU_2809411_0_0_6"/>
<name>A4BIB7_9GAMM</name>
<evidence type="ECO:0000313" key="2">
    <source>
        <dbReference type="Proteomes" id="UP000005953"/>
    </source>
</evidence>
<dbReference type="RefSeq" id="WP_008046381.1">
    <property type="nucleotide sequence ID" value="NZ_CH724153.1"/>
</dbReference>
<dbReference type="Proteomes" id="UP000005953">
    <property type="component" value="Unassembled WGS sequence"/>
</dbReference>
<proteinExistence type="predicted"/>
<evidence type="ECO:0000313" key="1">
    <source>
        <dbReference type="EMBL" id="EAR08124.1"/>
    </source>
</evidence>